<sequence>MDSTSSESGPHFSVFNERSPHRPLLQFGLPKNVTARVGEDVEFECKVYSDPHPHIEWVKRVKVNGSETDPETNEPYVIVLKQSGIHEHDMKVLKIPNVTFEDAGTYACKASNMFGVTENPAVLTVLSGIVSQPAQAHVDSPKH</sequence>
<dbReference type="InterPro" id="IPR003599">
    <property type="entry name" value="Ig_sub"/>
</dbReference>
<evidence type="ECO:0000313" key="3">
    <source>
        <dbReference type="Proteomes" id="UP001642483"/>
    </source>
</evidence>
<dbReference type="Gene3D" id="2.60.40.10">
    <property type="entry name" value="Immunoglobulins"/>
    <property type="match status" value="1"/>
</dbReference>
<dbReference type="PANTHER" id="PTHR19890:SF10">
    <property type="entry name" value="FIBROBLAST GROWTH FACTOR RECEPTOR-LIKE 1"/>
    <property type="match status" value="1"/>
</dbReference>
<dbReference type="SUPFAM" id="SSF48726">
    <property type="entry name" value="Immunoglobulin"/>
    <property type="match status" value="1"/>
</dbReference>
<dbReference type="SMART" id="SM00409">
    <property type="entry name" value="IG"/>
    <property type="match status" value="1"/>
</dbReference>
<name>A0ABP0F7W3_CLALP</name>
<comment type="caution">
    <text evidence="2">The sequence shown here is derived from an EMBL/GenBank/DDBJ whole genome shotgun (WGS) entry which is preliminary data.</text>
</comment>
<gene>
    <name evidence="2" type="ORF">CVLEPA_LOCUS5339</name>
</gene>
<protein>
    <recommendedName>
        <fullName evidence="1">Ig-like domain-containing protein</fullName>
    </recommendedName>
</protein>
<organism evidence="2 3">
    <name type="scientific">Clavelina lepadiformis</name>
    <name type="common">Light-bulb sea squirt</name>
    <name type="synonym">Ascidia lepadiformis</name>
    <dbReference type="NCBI Taxonomy" id="159417"/>
    <lineage>
        <taxon>Eukaryota</taxon>
        <taxon>Metazoa</taxon>
        <taxon>Chordata</taxon>
        <taxon>Tunicata</taxon>
        <taxon>Ascidiacea</taxon>
        <taxon>Aplousobranchia</taxon>
        <taxon>Clavelinidae</taxon>
        <taxon>Clavelina</taxon>
    </lineage>
</organism>
<evidence type="ECO:0000259" key="1">
    <source>
        <dbReference type="PROSITE" id="PS50835"/>
    </source>
</evidence>
<dbReference type="InterPro" id="IPR052615">
    <property type="entry name" value="FGFRL"/>
</dbReference>
<accession>A0ABP0F7W3</accession>
<dbReference type="InterPro" id="IPR013098">
    <property type="entry name" value="Ig_I-set"/>
</dbReference>
<evidence type="ECO:0000313" key="2">
    <source>
        <dbReference type="EMBL" id="CAK8675804.1"/>
    </source>
</evidence>
<keyword evidence="3" id="KW-1185">Reference proteome</keyword>
<dbReference type="Proteomes" id="UP001642483">
    <property type="component" value="Unassembled WGS sequence"/>
</dbReference>
<dbReference type="InterPro" id="IPR003598">
    <property type="entry name" value="Ig_sub2"/>
</dbReference>
<dbReference type="InterPro" id="IPR007110">
    <property type="entry name" value="Ig-like_dom"/>
</dbReference>
<feature type="domain" description="Ig-like" evidence="1">
    <location>
        <begin position="10"/>
        <end position="124"/>
    </location>
</feature>
<dbReference type="PROSITE" id="PS50835">
    <property type="entry name" value="IG_LIKE"/>
    <property type="match status" value="1"/>
</dbReference>
<dbReference type="InterPro" id="IPR013783">
    <property type="entry name" value="Ig-like_fold"/>
</dbReference>
<dbReference type="InterPro" id="IPR036179">
    <property type="entry name" value="Ig-like_dom_sf"/>
</dbReference>
<dbReference type="EMBL" id="CAWYQH010000024">
    <property type="protein sequence ID" value="CAK8675804.1"/>
    <property type="molecule type" value="Genomic_DNA"/>
</dbReference>
<proteinExistence type="predicted"/>
<dbReference type="PANTHER" id="PTHR19890">
    <property type="entry name" value="FIBROBLAST GROWTH FACTOR RECEPTOR"/>
    <property type="match status" value="1"/>
</dbReference>
<reference evidence="2 3" key="1">
    <citation type="submission" date="2024-02" db="EMBL/GenBank/DDBJ databases">
        <authorList>
            <person name="Daric V."/>
            <person name="Darras S."/>
        </authorList>
    </citation>
    <scope>NUCLEOTIDE SEQUENCE [LARGE SCALE GENOMIC DNA]</scope>
</reference>
<dbReference type="SMART" id="SM00408">
    <property type="entry name" value="IGc2"/>
    <property type="match status" value="1"/>
</dbReference>
<dbReference type="Pfam" id="PF07679">
    <property type="entry name" value="I-set"/>
    <property type="match status" value="1"/>
</dbReference>